<accession>A0A8J7IJ41</accession>
<evidence type="ECO:0000313" key="2">
    <source>
        <dbReference type="Proteomes" id="UP000619079"/>
    </source>
</evidence>
<dbReference type="Proteomes" id="UP000619079">
    <property type="component" value="Unassembled WGS sequence"/>
</dbReference>
<organism evidence="1 2">
    <name type="scientific">Sedimentitalea arenosa</name>
    <dbReference type="NCBI Taxonomy" id="2798803"/>
    <lineage>
        <taxon>Bacteria</taxon>
        <taxon>Pseudomonadati</taxon>
        <taxon>Pseudomonadota</taxon>
        <taxon>Alphaproteobacteria</taxon>
        <taxon>Rhodobacterales</taxon>
        <taxon>Paracoccaceae</taxon>
        <taxon>Sedimentitalea</taxon>
    </lineage>
</organism>
<sequence>MVPVPSGQHVELTEVLLDDTPGETWARFRFVAPQIARDGGDISYETAIADMDALCRGLILPYLEEYDLDPRRIVISLSDRDVPFGAADPDATQFFEAYRPNAADCIWEEF</sequence>
<dbReference type="AlphaFoldDB" id="A0A8J7IJ41"/>
<evidence type="ECO:0000313" key="1">
    <source>
        <dbReference type="EMBL" id="MBJ6370218.1"/>
    </source>
</evidence>
<dbReference type="Pfam" id="PF20107">
    <property type="entry name" value="DUF6497"/>
    <property type="match status" value="1"/>
</dbReference>
<evidence type="ECO:0008006" key="3">
    <source>
        <dbReference type="Google" id="ProtNLM"/>
    </source>
</evidence>
<dbReference type="InterPro" id="IPR045467">
    <property type="entry name" value="DUF6497"/>
</dbReference>
<gene>
    <name evidence="1" type="ORF">JF290_01655</name>
</gene>
<dbReference type="EMBL" id="JAELVR010000001">
    <property type="protein sequence ID" value="MBJ6370218.1"/>
    <property type="molecule type" value="Genomic_DNA"/>
</dbReference>
<name>A0A8J7IJ41_9RHOB</name>
<reference evidence="1" key="1">
    <citation type="submission" date="2020-12" db="EMBL/GenBank/DDBJ databases">
        <title>Sedimentitalea sp. nov., isolated from sand in Incheon.</title>
        <authorList>
            <person name="Kim W."/>
        </authorList>
    </citation>
    <scope>NUCLEOTIDE SEQUENCE</scope>
    <source>
        <strain evidence="1">CAU 1593</strain>
    </source>
</reference>
<keyword evidence="2" id="KW-1185">Reference proteome</keyword>
<protein>
    <recommendedName>
        <fullName evidence="3">Acetolactate synthase</fullName>
    </recommendedName>
</protein>
<comment type="caution">
    <text evidence="1">The sequence shown here is derived from an EMBL/GenBank/DDBJ whole genome shotgun (WGS) entry which is preliminary data.</text>
</comment>
<proteinExistence type="predicted"/>